<protein>
    <recommendedName>
        <fullName evidence="6">Selenoprotein F</fullName>
    </recommendedName>
</protein>
<dbReference type="EMBL" id="JOJR01000089">
    <property type="protein sequence ID" value="RCN45975.1"/>
    <property type="molecule type" value="Genomic_DNA"/>
</dbReference>
<dbReference type="AlphaFoldDB" id="A0A368GSL6"/>
<dbReference type="Proteomes" id="UP000252519">
    <property type="component" value="Unassembled WGS sequence"/>
</dbReference>
<dbReference type="InterPro" id="IPR039992">
    <property type="entry name" value="Sep15_SelM"/>
</dbReference>
<comment type="subcellular location">
    <subcellularLocation>
        <location evidence="1">Endoplasmic reticulum lumen</location>
    </subcellularLocation>
</comment>
<evidence type="ECO:0000256" key="4">
    <source>
        <dbReference type="ARBA" id="ARBA00022824"/>
    </source>
</evidence>
<organism evidence="9 10">
    <name type="scientific">Ancylostoma caninum</name>
    <name type="common">Dog hookworm</name>
    <dbReference type="NCBI Taxonomy" id="29170"/>
    <lineage>
        <taxon>Eukaryota</taxon>
        <taxon>Metazoa</taxon>
        <taxon>Ecdysozoa</taxon>
        <taxon>Nematoda</taxon>
        <taxon>Chromadorea</taxon>
        <taxon>Rhabditida</taxon>
        <taxon>Rhabditina</taxon>
        <taxon>Rhabditomorpha</taxon>
        <taxon>Strongyloidea</taxon>
        <taxon>Ancylostomatidae</taxon>
        <taxon>Ancylostomatinae</taxon>
        <taxon>Ancylostoma</taxon>
    </lineage>
</organism>
<evidence type="ECO:0000256" key="3">
    <source>
        <dbReference type="ARBA" id="ARBA00022729"/>
    </source>
</evidence>
<dbReference type="OrthoDB" id="1910009at2759"/>
<evidence type="ECO:0000256" key="6">
    <source>
        <dbReference type="ARBA" id="ARBA00040775"/>
    </source>
</evidence>
<accession>A0A368GSL6</accession>
<evidence type="ECO:0000256" key="5">
    <source>
        <dbReference type="ARBA" id="ARBA00022933"/>
    </source>
</evidence>
<dbReference type="GO" id="GO:0005788">
    <property type="term" value="C:endoplasmic reticulum lumen"/>
    <property type="evidence" value="ECO:0007669"/>
    <property type="project" value="UniProtKB-SubCell"/>
</dbReference>
<keyword evidence="10" id="KW-1185">Reference proteome</keyword>
<dbReference type="GO" id="GO:0016491">
    <property type="term" value="F:oxidoreductase activity"/>
    <property type="evidence" value="ECO:0007669"/>
    <property type="project" value="TreeGrafter"/>
</dbReference>
<dbReference type="Gene3D" id="3.40.30.50">
    <property type="entry name" value="Sep15/SelM thioredoxin-like domain, active-site redox motif"/>
    <property type="match status" value="1"/>
</dbReference>
<comment type="similarity">
    <text evidence="2">Belongs to the selenoprotein M/F family.</text>
</comment>
<evidence type="ECO:0000256" key="1">
    <source>
        <dbReference type="ARBA" id="ARBA00004319"/>
    </source>
</evidence>
<evidence type="ECO:0000313" key="9">
    <source>
        <dbReference type="EMBL" id="RCN45975.1"/>
    </source>
</evidence>
<evidence type="ECO:0000256" key="7">
    <source>
        <dbReference type="SAM" id="SignalP"/>
    </source>
</evidence>
<reference evidence="9 10" key="1">
    <citation type="submission" date="2014-10" db="EMBL/GenBank/DDBJ databases">
        <title>Draft genome of the hookworm Ancylostoma caninum.</title>
        <authorList>
            <person name="Mitreva M."/>
        </authorList>
    </citation>
    <scope>NUCLEOTIDE SEQUENCE [LARGE SCALE GENOMIC DNA]</scope>
    <source>
        <strain evidence="9 10">Baltimore</strain>
    </source>
</reference>
<evidence type="ECO:0000313" key="10">
    <source>
        <dbReference type="Proteomes" id="UP000252519"/>
    </source>
</evidence>
<dbReference type="STRING" id="29170.A0A368GSL6"/>
<dbReference type="InterPro" id="IPR038219">
    <property type="entry name" value="Sep15/SelM_sf"/>
</dbReference>
<comment type="caution">
    <text evidence="9">The sequence shown here is derived from an EMBL/GenBank/DDBJ whole genome shotgun (WGS) entry which is preliminary data.</text>
</comment>
<dbReference type="SUPFAM" id="SSF52833">
    <property type="entry name" value="Thioredoxin-like"/>
    <property type="match status" value="1"/>
</dbReference>
<dbReference type="PANTHER" id="PTHR13077:SF6">
    <property type="entry name" value="SELENOPROTEIN F"/>
    <property type="match status" value="1"/>
</dbReference>
<evidence type="ECO:0000256" key="2">
    <source>
        <dbReference type="ARBA" id="ARBA00005742"/>
    </source>
</evidence>
<name>A0A368GSL6_ANCCA</name>
<sequence>MRILLSALACCFAMASAEIEEYSLSREECRAAGFVPETLKCSTCGKLSKFNLEVLMSDSFVRENMASHWGGKVRVRQVRGVRPQIKLKDDAGITKQTLNIEKWDTDTITDFLNQWIE</sequence>
<dbReference type="InterPro" id="IPR036249">
    <property type="entry name" value="Thioredoxin-like_sf"/>
</dbReference>
<dbReference type="PANTHER" id="PTHR13077">
    <property type="entry name" value="SELENOPROTEIN F"/>
    <property type="match status" value="1"/>
</dbReference>
<proteinExistence type="inferred from homology"/>
<keyword evidence="3 7" id="KW-0732">Signal</keyword>
<feature type="signal peptide" evidence="7">
    <location>
        <begin position="1"/>
        <end position="17"/>
    </location>
</feature>
<feature type="domain" description="Selenoprotein F/M" evidence="8">
    <location>
        <begin position="59"/>
        <end position="114"/>
    </location>
</feature>
<keyword evidence="5" id="KW-0712">Selenocysteine</keyword>
<dbReference type="Pfam" id="PF08806">
    <property type="entry name" value="Sep15_SelM"/>
    <property type="match status" value="1"/>
</dbReference>
<keyword evidence="4" id="KW-0256">Endoplasmic reticulum</keyword>
<dbReference type="InterPro" id="IPR014912">
    <property type="entry name" value="Sep15_SelM_dom"/>
</dbReference>
<evidence type="ECO:0000259" key="8">
    <source>
        <dbReference type="Pfam" id="PF08806"/>
    </source>
</evidence>
<gene>
    <name evidence="9" type="ORF">ANCCAN_08012</name>
</gene>
<feature type="chain" id="PRO_5016901706" description="Selenoprotein F" evidence="7">
    <location>
        <begin position="18"/>
        <end position="117"/>
    </location>
</feature>